<dbReference type="EMBL" id="BARV01011945">
    <property type="protein sequence ID" value="GAI13986.1"/>
    <property type="molecule type" value="Genomic_DNA"/>
</dbReference>
<evidence type="ECO:0000313" key="1">
    <source>
        <dbReference type="EMBL" id="GAI13986.1"/>
    </source>
</evidence>
<gene>
    <name evidence="1" type="ORF">S06H3_22375</name>
</gene>
<comment type="caution">
    <text evidence="1">The sequence shown here is derived from an EMBL/GenBank/DDBJ whole genome shotgun (WGS) entry which is preliminary data.</text>
</comment>
<name>X1M7E4_9ZZZZ</name>
<organism evidence="1">
    <name type="scientific">marine sediment metagenome</name>
    <dbReference type="NCBI Taxonomy" id="412755"/>
    <lineage>
        <taxon>unclassified sequences</taxon>
        <taxon>metagenomes</taxon>
        <taxon>ecological metagenomes</taxon>
    </lineage>
</organism>
<accession>X1M7E4</accession>
<reference evidence="1" key="1">
    <citation type="journal article" date="2014" name="Front. Microbiol.">
        <title>High frequency of phylogenetically diverse reductive dehalogenase-homologous genes in deep subseafloor sedimentary metagenomes.</title>
        <authorList>
            <person name="Kawai M."/>
            <person name="Futagami T."/>
            <person name="Toyoda A."/>
            <person name="Takaki Y."/>
            <person name="Nishi S."/>
            <person name="Hori S."/>
            <person name="Arai W."/>
            <person name="Tsubouchi T."/>
            <person name="Morono Y."/>
            <person name="Uchiyama I."/>
            <person name="Ito T."/>
            <person name="Fujiyama A."/>
            <person name="Inagaki F."/>
            <person name="Takami H."/>
        </authorList>
    </citation>
    <scope>NUCLEOTIDE SEQUENCE</scope>
    <source>
        <strain evidence="1">Expedition CK06-06</strain>
    </source>
</reference>
<sequence length="32" mass="3795">MIILKTFKKRDIPELLDWIKDSDAEFLIQFAG</sequence>
<dbReference type="AlphaFoldDB" id="X1M7E4"/>
<proteinExistence type="predicted"/>
<protein>
    <submittedName>
        <fullName evidence="1">Uncharacterized protein</fullName>
    </submittedName>
</protein>
<feature type="non-terminal residue" evidence="1">
    <location>
        <position position="32"/>
    </location>
</feature>